<feature type="compositionally biased region" description="Basic and acidic residues" evidence="1">
    <location>
        <begin position="93"/>
        <end position="102"/>
    </location>
</feature>
<reference evidence="3" key="3">
    <citation type="submission" date="2015-04" db="UniProtKB">
        <authorList>
            <consortium name="EnsemblPlants"/>
        </authorList>
    </citation>
    <scope>IDENTIFICATION</scope>
    <source>
        <strain evidence="3">cv. Jemalong A17</strain>
    </source>
</reference>
<proteinExistence type="predicted"/>
<dbReference type="HOGENOM" id="CLU_2281598_0_0_1"/>
<evidence type="ECO:0000313" key="2">
    <source>
        <dbReference type="EMBL" id="AES71733.1"/>
    </source>
</evidence>
<evidence type="ECO:0000313" key="3">
    <source>
        <dbReference type="EnsemblPlants" id="AES71733"/>
    </source>
</evidence>
<evidence type="ECO:0000256" key="1">
    <source>
        <dbReference type="SAM" id="MobiDB-lite"/>
    </source>
</evidence>
<protein>
    <submittedName>
        <fullName evidence="2 3">Uncharacterized protein</fullName>
    </submittedName>
</protein>
<organism evidence="2 4">
    <name type="scientific">Medicago truncatula</name>
    <name type="common">Barrel medic</name>
    <name type="synonym">Medicago tribuloides</name>
    <dbReference type="NCBI Taxonomy" id="3880"/>
    <lineage>
        <taxon>Eukaryota</taxon>
        <taxon>Viridiplantae</taxon>
        <taxon>Streptophyta</taxon>
        <taxon>Embryophyta</taxon>
        <taxon>Tracheophyta</taxon>
        <taxon>Spermatophyta</taxon>
        <taxon>Magnoliopsida</taxon>
        <taxon>eudicotyledons</taxon>
        <taxon>Gunneridae</taxon>
        <taxon>Pentapetalae</taxon>
        <taxon>rosids</taxon>
        <taxon>fabids</taxon>
        <taxon>Fabales</taxon>
        <taxon>Fabaceae</taxon>
        <taxon>Papilionoideae</taxon>
        <taxon>50 kb inversion clade</taxon>
        <taxon>NPAAA clade</taxon>
        <taxon>Hologalegina</taxon>
        <taxon>IRL clade</taxon>
        <taxon>Trifolieae</taxon>
        <taxon>Medicago</taxon>
    </lineage>
</organism>
<dbReference type="PaxDb" id="3880-AES71733"/>
<reference evidence="2 4" key="1">
    <citation type="journal article" date="2011" name="Nature">
        <title>The Medicago genome provides insight into the evolution of rhizobial symbioses.</title>
        <authorList>
            <person name="Young N.D."/>
            <person name="Debelle F."/>
            <person name="Oldroyd G.E."/>
            <person name="Geurts R."/>
            <person name="Cannon S.B."/>
            <person name="Udvardi M.K."/>
            <person name="Benedito V.A."/>
            <person name="Mayer K.F."/>
            <person name="Gouzy J."/>
            <person name="Schoof H."/>
            <person name="Van de Peer Y."/>
            <person name="Proost S."/>
            <person name="Cook D.R."/>
            <person name="Meyers B.C."/>
            <person name="Spannagl M."/>
            <person name="Cheung F."/>
            <person name="De Mita S."/>
            <person name="Krishnakumar V."/>
            <person name="Gundlach H."/>
            <person name="Zhou S."/>
            <person name="Mudge J."/>
            <person name="Bharti A.K."/>
            <person name="Murray J.D."/>
            <person name="Naoumkina M.A."/>
            <person name="Rosen B."/>
            <person name="Silverstein K.A."/>
            <person name="Tang H."/>
            <person name="Rombauts S."/>
            <person name="Zhao P.X."/>
            <person name="Zhou P."/>
            <person name="Barbe V."/>
            <person name="Bardou P."/>
            <person name="Bechner M."/>
            <person name="Bellec A."/>
            <person name="Berger A."/>
            <person name="Berges H."/>
            <person name="Bidwell S."/>
            <person name="Bisseling T."/>
            <person name="Choisne N."/>
            <person name="Couloux A."/>
            <person name="Denny R."/>
            <person name="Deshpande S."/>
            <person name="Dai X."/>
            <person name="Doyle J.J."/>
            <person name="Dudez A.M."/>
            <person name="Farmer A.D."/>
            <person name="Fouteau S."/>
            <person name="Franken C."/>
            <person name="Gibelin C."/>
            <person name="Gish J."/>
            <person name="Goldstein S."/>
            <person name="Gonzalez A.J."/>
            <person name="Green P.J."/>
            <person name="Hallab A."/>
            <person name="Hartog M."/>
            <person name="Hua A."/>
            <person name="Humphray S.J."/>
            <person name="Jeong D.H."/>
            <person name="Jing Y."/>
            <person name="Jocker A."/>
            <person name="Kenton S.M."/>
            <person name="Kim D.J."/>
            <person name="Klee K."/>
            <person name="Lai H."/>
            <person name="Lang C."/>
            <person name="Lin S."/>
            <person name="Macmil S.L."/>
            <person name="Magdelenat G."/>
            <person name="Matthews L."/>
            <person name="McCorrison J."/>
            <person name="Monaghan E.L."/>
            <person name="Mun J.H."/>
            <person name="Najar F.Z."/>
            <person name="Nicholson C."/>
            <person name="Noirot C."/>
            <person name="O'Bleness M."/>
            <person name="Paule C.R."/>
            <person name="Poulain J."/>
            <person name="Prion F."/>
            <person name="Qin B."/>
            <person name="Qu C."/>
            <person name="Retzel E.F."/>
            <person name="Riddle C."/>
            <person name="Sallet E."/>
            <person name="Samain S."/>
            <person name="Samson N."/>
            <person name="Sanders I."/>
            <person name="Saurat O."/>
            <person name="Scarpelli C."/>
            <person name="Schiex T."/>
            <person name="Segurens B."/>
            <person name="Severin A.J."/>
            <person name="Sherrier D.J."/>
            <person name="Shi R."/>
            <person name="Sims S."/>
            <person name="Singer S.R."/>
            <person name="Sinharoy S."/>
            <person name="Sterck L."/>
            <person name="Viollet A."/>
            <person name="Wang B.B."/>
            <person name="Wang K."/>
            <person name="Wang M."/>
            <person name="Wang X."/>
            <person name="Warfsmann J."/>
            <person name="Weissenbach J."/>
            <person name="White D.D."/>
            <person name="White J.D."/>
            <person name="Wiley G.B."/>
            <person name="Wincker P."/>
            <person name="Xing Y."/>
            <person name="Yang L."/>
            <person name="Yao Z."/>
            <person name="Ying F."/>
            <person name="Zhai J."/>
            <person name="Zhou L."/>
            <person name="Zuber A."/>
            <person name="Denarie J."/>
            <person name="Dixon R.A."/>
            <person name="May G.D."/>
            <person name="Schwartz D.C."/>
            <person name="Rogers J."/>
            <person name="Quetier F."/>
            <person name="Town C.D."/>
            <person name="Roe B.A."/>
        </authorList>
    </citation>
    <scope>NUCLEOTIDE SEQUENCE [LARGE SCALE GENOMIC DNA]</scope>
    <source>
        <strain evidence="2">A17</strain>
        <strain evidence="3 4">cv. Jemalong A17</strain>
    </source>
</reference>
<reference evidence="2 4" key="2">
    <citation type="journal article" date="2014" name="BMC Genomics">
        <title>An improved genome release (version Mt4.0) for the model legume Medicago truncatula.</title>
        <authorList>
            <person name="Tang H."/>
            <person name="Krishnakumar V."/>
            <person name="Bidwell S."/>
            <person name="Rosen B."/>
            <person name="Chan A."/>
            <person name="Zhou S."/>
            <person name="Gentzbittel L."/>
            <person name="Childs K.L."/>
            <person name="Yandell M."/>
            <person name="Gundlach H."/>
            <person name="Mayer K.F."/>
            <person name="Schwartz D.C."/>
            <person name="Town C.D."/>
        </authorList>
    </citation>
    <scope>GENOME REANNOTATION</scope>
    <source>
        <strain evidence="3 4">cv. Jemalong A17</strain>
    </source>
</reference>
<sequence length="102" mass="11773">MEKGSSSSSATVIRSVASGKQTENNRFKFRRGGDVFRWNTKESTFIVAICRKTFCGGLDLTMKVVDGWKHHVGWPEKGKREAAIRKEGRRRKNWEEKKEERA</sequence>
<feature type="compositionally biased region" description="Basic and acidic residues" evidence="1">
    <location>
        <begin position="77"/>
        <end position="86"/>
    </location>
</feature>
<dbReference type="EnsemblPlants" id="AES71733">
    <property type="protein sequence ID" value="AES71733"/>
    <property type="gene ID" value="MTR_3g082170"/>
</dbReference>
<name>G7J836_MEDTR</name>
<accession>G7J836</accession>
<evidence type="ECO:0000313" key="4">
    <source>
        <dbReference type="Proteomes" id="UP000002051"/>
    </source>
</evidence>
<keyword evidence="4" id="KW-1185">Reference proteome</keyword>
<feature type="region of interest" description="Disordered" evidence="1">
    <location>
        <begin position="77"/>
        <end position="102"/>
    </location>
</feature>
<dbReference type="AlphaFoldDB" id="G7J836"/>
<gene>
    <name evidence="2" type="ordered locus">MTR_3g082170</name>
</gene>
<dbReference type="EMBL" id="CM001219">
    <property type="protein sequence ID" value="AES71733.1"/>
    <property type="molecule type" value="Genomic_DNA"/>
</dbReference>
<dbReference type="Proteomes" id="UP000002051">
    <property type="component" value="Chromosome 3"/>
</dbReference>